<keyword evidence="1" id="KW-0732">Signal</keyword>
<comment type="caution">
    <text evidence="2">The sequence shown here is derived from an EMBL/GenBank/DDBJ whole genome shotgun (WGS) entry which is preliminary data.</text>
</comment>
<dbReference type="AlphaFoldDB" id="A0A533I6J6"/>
<sequence length="174" mass="19238">MRQIIRRTALAVTITTALISASFAQETTKGCFARSYPAQHMAAHPGQQVKEIRVRQYDRVGGADEYFDIRVRFRDDPREFSAPTYCHDMDGRRACMIECDGGVIYPAQTSDGGLRLTTSYLRADTSEALPGQSVGDGECAGPVTRSIADQDARGQGIETVFVLQPRQIAECDWQ</sequence>
<name>A0A533I6J6_PARDE</name>
<accession>A0A533I6J6</accession>
<gene>
    <name evidence="2" type="ORF">DI616_11655</name>
</gene>
<evidence type="ECO:0000313" key="2">
    <source>
        <dbReference type="EMBL" id="TKW66137.1"/>
    </source>
</evidence>
<dbReference type="Proteomes" id="UP000315344">
    <property type="component" value="Unassembled WGS sequence"/>
</dbReference>
<reference evidence="2 3" key="1">
    <citation type="journal article" date="2017" name="Nat. Commun.">
        <title>In situ click chemistry generation of cyclooxygenase-2 inhibitors.</title>
        <authorList>
            <person name="Bhardwaj A."/>
            <person name="Kaur J."/>
            <person name="Wuest M."/>
            <person name="Wuest F."/>
        </authorList>
    </citation>
    <scope>NUCLEOTIDE SEQUENCE [LARGE SCALE GENOMIC DNA]</scope>
    <source>
        <strain evidence="2">S2_012_000_R3_94</strain>
    </source>
</reference>
<evidence type="ECO:0000313" key="3">
    <source>
        <dbReference type="Proteomes" id="UP000315344"/>
    </source>
</evidence>
<dbReference type="EMBL" id="VAFL01000008">
    <property type="protein sequence ID" value="TKW66137.1"/>
    <property type="molecule type" value="Genomic_DNA"/>
</dbReference>
<protein>
    <submittedName>
        <fullName evidence="2">Uncharacterized protein</fullName>
    </submittedName>
</protein>
<organism evidence="2 3">
    <name type="scientific">Paracoccus denitrificans</name>
    <dbReference type="NCBI Taxonomy" id="266"/>
    <lineage>
        <taxon>Bacteria</taxon>
        <taxon>Pseudomonadati</taxon>
        <taxon>Pseudomonadota</taxon>
        <taxon>Alphaproteobacteria</taxon>
        <taxon>Rhodobacterales</taxon>
        <taxon>Paracoccaceae</taxon>
        <taxon>Paracoccus</taxon>
    </lineage>
</organism>
<feature type="chain" id="PRO_5021851751" evidence="1">
    <location>
        <begin position="25"/>
        <end position="174"/>
    </location>
</feature>
<proteinExistence type="predicted"/>
<feature type="signal peptide" evidence="1">
    <location>
        <begin position="1"/>
        <end position="24"/>
    </location>
</feature>
<evidence type="ECO:0000256" key="1">
    <source>
        <dbReference type="SAM" id="SignalP"/>
    </source>
</evidence>